<organism evidence="1 2">
    <name type="scientific">Clarias magur</name>
    <name type="common">Asian catfish</name>
    <name type="synonym">Macropteronotus magur</name>
    <dbReference type="NCBI Taxonomy" id="1594786"/>
    <lineage>
        <taxon>Eukaryota</taxon>
        <taxon>Metazoa</taxon>
        <taxon>Chordata</taxon>
        <taxon>Craniata</taxon>
        <taxon>Vertebrata</taxon>
        <taxon>Euteleostomi</taxon>
        <taxon>Actinopterygii</taxon>
        <taxon>Neopterygii</taxon>
        <taxon>Teleostei</taxon>
        <taxon>Ostariophysi</taxon>
        <taxon>Siluriformes</taxon>
        <taxon>Clariidae</taxon>
        <taxon>Clarias</taxon>
    </lineage>
</organism>
<feature type="non-terminal residue" evidence="1">
    <location>
        <position position="64"/>
    </location>
</feature>
<protein>
    <submittedName>
        <fullName evidence="1">Ferrochelatase, mitochondrial</fullName>
    </submittedName>
</protein>
<comment type="caution">
    <text evidence="1">The sequence shown here is derived from an EMBL/GenBank/DDBJ whole genome shotgun (WGS) entry which is preliminary data.</text>
</comment>
<proteinExistence type="predicted"/>
<sequence length="64" mass="6966">VCIQDAECETAPALVLLRLPAESRRRVPEPQAVWRPAGGGSAARLWGERPVLPAGETRTRRGYA</sequence>
<gene>
    <name evidence="1" type="primary">fech</name>
    <name evidence="1" type="ORF">DAT39_022075</name>
</gene>
<dbReference type="EMBL" id="QNUK01001048">
    <property type="protein sequence ID" value="KAF5887976.1"/>
    <property type="molecule type" value="Genomic_DNA"/>
</dbReference>
<reference evidence="1" key="1">
    <citation type="submission" date="2020-07" db="EMBL/GenBank/DDBJ databases">
        <title>Clarias magur genome sequencing, assembly and annotation.</title>
        <authorList>
            <person name="Kushwaha B."/>
            <person name="Kumar R."/>
            <person name="Das P."/>
            <person name="Joshi C.G."/>
            <person name="Kumar D."/>
            <person name="Nagpure N.S."/>
            <person name="Pandey M."/>
            <person name="Agarwal S."/>
            <person name="Srivastava S."/>
            <person name="Singh M."/>
            <person name="Sahoo L."/>
            <person name="Jayasankar P."/>
            <person name="Meher P.K."/>
            <person name="Koringa P.G."/>
            <person name="Iquebal M.A."/>
            <person name="Das S.P."/>
            <person name="Bit A."/>
            <person name="Patnaik S."/>
            <person name="Patel N."/>
            <person name="Shah T.M."/>
            <person name="Hinsu A."/>
            <person name="Jena J.K."/>
        </authorList>
    </citation>
    <scope>NUCLEOTIDE SEQUENCE</scope>
    <source>
        <strain evidence="1">CIFAMagur01</strain>
        <tissue evidence="1">Testis</tissue>
    </source>
</reference>
<dbReference type="Proteomes" id="UP000727407">
    <property type="component" value="Unassembled WGS sequence"/>
</dbReference>
<accession>A0A8J4X8C6</accession>
<dbReference type="AlphaFoldDB" id="A0A8J4X8C6"/>
<evidence type="ECO:0000313" key="1">
    <source>
        <dbReference type="EMBL" id="KAF5887976.1"/>
    </source>
</evidence>
<name>A0A8J4X8C6_CLAMG</name>
<evidence type="ECO:0000313" key="2">
    <source>
        <dbReference type="Proteomes" id="UP000727407"/>
    </source>
</evidence>
<keyword evidence="2" id="KW-1185">Reference proteome</keyword>
<feature type="non-terminal residue" evidence="1">
    <location>
        <position position="1"/>
    </location>
</feature>